<sequence length="55" mass="6446">MKFKFDHDCWTCLRPSGTEPKLKFYFGVKGETKEQAEERLVALKDEVLKRVNAKV</sequence>
<dbReference type="Proteomes" id="UP001236723">
    <property type="component" value="Unassembled WGS sequence"/>
</dbReference>
<feature type="domain" description="Alpha-D-phosphohexomutase C-terminal" evidence="1">
    <location>
        <begin position="5"/>
        <end position="37"/>
    </location>
</feature>
<proteinExistence type="predicted"/>
<dbReference type="InterPro" id="IPR005843">
    <property type="entry name" value="A-D-PHexomutase_C"/>
</dbReference>
<evidence type="ECO:0000313" key="3">
    <source>
        <dbReference type="Proteomes" id="UP001236723"/>
    </source>
</evidence>
<gene>
    <name evidence="2" type="ORF">J2R98_002597</name>
</gene>
<organism evidence="2 3">
    <name type="scientific">Alkalibacillus filiformis</name>
    <dbReference type="NCBI Taxonomy" id="200990"/>
    <lineage>
        <taxon>Bacteria</taxon>
        <taxon>Bacillati</taxon>
        <taxon>Bacillota</taxon>
        <taxon>Bacilli</taxon>
        <taxon>Bacillales</taxon>
        <taxon>Bacillaceae</taxon>
        <taxon>Alkalibacillus</taxon>
    </lineage>
</organism>
<dbReference type="Pfam" id="PF00408">
    <property type="entry name" value="PGM_PMM_IV"/>
    <property type="match status" value="1"/>
</dbReference>
<evidence type="ECO:0000259" key="1">
    <source>
        <dbReference type="Pfam" id="PF00408"/>
    </source>
</evidence>
<dbReference type="InterPro" id="IPR036900">
    <property type="entry name" value="A-D-PHexomutase_C_sf"/>
</dbReference>
<evidence type="ECO:0000313" key="2">
    <source>
        <dbReference type="EMBL" id="MDQ0352746.1"/>
    </source>
</evidence>
<reference evidence="2 3" key="1">
    <citation type="submission" date="2023-07" db="EMBL/GenBank/DDBJ databases">
        <title>Genomic Encyclopedia of Type Strains, Phase IV (KMG-IV): sequencing the most valuable type-strain genomes for metagenomic binning, comparative biology and taxonomic classification.</title>
        <authorList>
            <person name="Goeker M."/>
        </authorList>
    </citation>
    <scope>NUCLEOTIDE SEQUENCE [LARGE SCALE GENOMIC DNA]</scope>
    <source>
        <strain evidence="2 3">DSM 15448</strain>
    </source>
</reference>
<keyword evidence="3" id="KW-1185">Reference proteome</keyword>
<dbReference type="EMBL" id="JAUSUP010000013">
    <property type="protein sequence ID" value="MDQ0352746.1"/>
    <property type="molecule type" value="Genomic_DNA"/>
</dbReference>
<dbReference type="SUPFAM" id="SSF55957">
    <property type="entry name" value="Phosphoglucomutase, C-terminal domain"/>
    <property type="match status" value="1"/>
</dbReference>
<name>A0ABU0DWA9_9BACI</name>
<comment type="caution">
    <text evidence="2">The sequence shown here is derived from an EMBL/GenBank/DDBJ whole genome shotgun (WGS) entry which is preliminary data.</text>
</comment>
<accession>A0ABU0DWA9</accession>
<dbReference type="Gene3D" id="3.30.310.50">
    <property type="entry name" value="Alpha-D-phosphohexomutase, C-terminal domain"/>
    <property type="match status" value="1"/>
</dbReference>
<protein>
    <submittedName>
        <fullName evidence="2">Phosphomannomutase</fullName>
    </submittedName>
</protein>